<dbReference type="AlphaFoldDB" id="A0A2D0AXA4"/>
<dbReference type="Proteomes" id="UP000197174">
    <property type="component" value="Unassembled WGS sequence"/>
</dbReference>
<protein>
    <recommendedName>
        <fullName evidence="4">DUF2530 domain-containing protein</fullName>
    </recommendedName>
</protein>
<proteinExistence type="predicted"/>
<evidence type="ECO:0008006" key="4">
    <source>
        <dbReference type="Google" id="ProtNLM"/>
    </source>
</evidence>
<evidence type="ECO:0000313" key="3">
    <source>
        <dbReference type="Proteomes" id="UP000197174"/>
    </source>
</evidence>
<feature type="transmembrane region" description="Helical" evidence="1">
    <location>
        <begin position="48"/>
        <end position="66"/>
    </location>
</feature>
<keyword evidence="3" id="KW-1185">Reference proteome</keyword>
<dbReference type="RefSeq" id="WP_088646626.1">
    <property type="nucleotide sequence ID" value="NZ_JBFAMK010000004.1"/>
</dbReference>
<feature type="transmembrane region" description="Helical" evidence="1">
    <location>
        <begin position="25"/>
        <end position="42"/>
    </location>
</feature>
<organism evidence="2 3">
    <name type="scientific">Micromonospora wenchangensis</name>
    <dbReference type="NCBI Taxonomy" id="1185415"/>
    <lineage>
        <taxon>Bacteria</taxon>
        <taxon>Bacillati</taxon>
        <taxon>Actinomycetota</taxon>
        <taxon>Actinomycetes</taxon>
        <taxon>Micromonosporales</taxon>
        <taxon>Micromonosporaceae</taxon>
        <taxon>Micromonospora</taxon>
    </lineage>
</organism>
<sequence length="72" mass="7732">MTDPYRVADAPADPPQPAADRLRPLLWLVLVVSLAANVVLTTVLDNQWAGSACGLLAVICAGTLIARHRRTR</sequence>
<keyword evidence="1" id="KW-0472">Membrane</keyword>
<evidence type="ECO:0000313" key="2">
    <source>
        <dbReference type="EMBL" id="OWV01539.1"/>
    </source>
</evidence>
<dbReference type="EMBL" id="MZMV01000059">
    <property type="protein sequence ID" value="OWV01539.1"/>
    <property type="molecule type" value="Genomic_DNA"/>
</dbReference>
<reference evidence="2 3" key="1">
    <citation type="submission" date="2017-03" db="EMBL/GenBank/DDBJ databases">
        <title>Whole genome sequence of Micromonospora wenchangensis, isolated from mangrove soil.</title>
        <authorList>
            <person name="Yang H."/>
        </authorList>
    </citation>
    <scope>NUCLEOTIDE SEQUENCE [LARGE SCALE GENOMIC DNA]</scope>
    <source>
        <strain evidence="2 3">CCTCC AA 2012002</strain>
    </source>
</reference>
<keyword evidence="1" id="KW-0812">Transmembrane</keyword>
<keyword evidence="1" id="KW-1133">Transmembrane helix</keyword>
<gene>
    <name evidence="2" type="ORF">B5D80_26285</name>
</gene>
<name>A0A2D0AXA4_9ACTN</name>
<accession>A0A2D0AXA4</accession>
<comment type="caution">
    <text evidence="2">The sequence shown here is derived from an EMBL/GenBank/DDBJ whole genome shotgun (WGS) entry which is preliminary data.</text>
</comment>
<evidence type="ECO:0000256" key="1">
    <source>
        <dbReference type="SAM" id="Phobius"/>
    </source>
</evidence>